<dbReference type="SUPFAM" id="SSF47370">
    <property type="entry name" value="Bromodomain"/>
    <property type="match status" value="2"/>
</dbReference>
<reference evidence="6 7" key="1">
    <citation type="journal article" date="2016" name="Fungal Biol.">
        <title>The genome of Xylona heveae provides a window into fungal endophytism.</title>
        <authorList>
            <person name="Gazis R."/>
            <person name="Kuo A."/>
            <person name="Riley R."/>
            <person name="LaButti K."/>
            <person name="Lipzen A."/>
            <person name="Lin J."/>
            <person name="Amirebrahimi M."/>
            <person name="Hesse C.N."/>
            <person name="Spatafora J.W."/>
            <person name="Henrissat B."/>
            <person name="Hainaut M."/>
            <person name="Grigoriev I.V."/>
            <person name="Hibbett D.S."/>
        </authorList>
    </citation>
    <scope>NUCLEOTIDE SEQUENCE [LARGE SCALE GENOMIC DNA]</scope>
    <source>
        <strain evidence="6 7">TC161</strain>
    </source>
</reference>
<dbReference type="GO" id="GO:0000785">
    <property type="term" value="C:chromatin"/>
    <property type="evidence" value="ECO:0007669"/>
    <property type="project" value="TreeGrafter"/>
</dbReference>
<dbReference type="STRING" id="1328760.A0A165A3Y7"/>
<dbReference type="PROSITE" id="PS50014">
    <property type="entry name" value="BROMODOMAIN_2"/>
    <property type="match status" value="2"/>
</dbReference>
<organism evidence="6 7">
    <name type="scientific">Xylona heveae (strain CBS 132557 / TC161)</name>
    <dbReference type="NCBI Taxonomy" id="1328760"/>
    <lineage>
        <taxon>Eukaryota</taxon>
        <taxon>Fungi</taxon>
        <taxon>Dikarya</taxon>
        <taxon>Ascomycota</taxon>
        <taxon>Pezizomycotina</taxon>
        <taxon>Xylonomycetes</taxon>
        <taxon>Xylonales</taxon>
        <taxon>Xylonaceae</taxon>
        <taxon>Xylona</taxon>
    </lineage>
</organism>
<accession>A0A165A3Y7</accession>
<keyword evidence="7" id="KW-1185">Reference proteome</keyword>
<feature type="region of interest" description="Disordered" evidence="3">
    <location>
        <begin position="339"/>
        <end position="386"/>
    </location>
</feature>
<dbReference type="FunCoup" id="A0A165A3Y7">
    <property type="interactions" value="580"/>
</dbReference>
<dbReference type="InterPro" id="IPR050935">
    <property type="entry name" value="Bromo_chromatin_reader"/>
</dbReference>
<feature type="domain" description="NET" evidence="5">
    <location>
        <begin position="387"/>
        <end position="459"/>
    </location>
</feature>
<feature type="domain" description="Bromo" evidence="4">
    <location>
        <begin position="31"/>
        <end position="103"/>
    </location>
</feature>
<keyword evidence="1 2" id="KW-0103">Bromodomain</keyword>
<evidence type="ECO:0000256" key="3">
    <source>
        <dbReference type="SAM" id="MobiDB-lite"/>
    </source>
</evidence>
<evidence type="ECO:0000259" key="4">
    <source>
        <dbReference type="PROSITE" id="PS50014"/>
    </source>
</evidence>
<dbReference type="GO" id="GO:0006338">
    <property type="term" value="P:chromatin remodeling"/>
    <property type="evidence" value="ECO:0007669"/>
    <property type="project" value="TreeGrafter"/>
</dbReference>
<dbReference type="GeneID" id="28894749"/>
<gene>
    <name evidence="6" type="ORF">L228DRAFT_197477</name>
</gene>
<dbReference type="Pfam" id="PF00439">
    <property type="entry name" value="Bromodomain"/>
    <property type="match status" value="2"/>
</dbReference>
<dbReference type="Gene3D" id="1.20.920.10">
    <property type="entry name" value="Bromodomain-like"/>
    <property type="match status" value="2"/>
</dbReference>
<dbReference type="EMBL" id="KV407464">
    <property type="protein sequence ID" value="KZF19919.1"/>
    <property type="molecule type" value="Genomic_DNA"/>
</dbReference>
<dbReference type="SMART" id="SM00297">
    <property type="entry name" value="BROMO"/>
    <property type="match status" value="2"/>
</dbReference>
<name>A0A165A3Y7_XYLHT</name>
<dbReference type="PROSITE" id="PS51525">
    <property type="entry name" value="NET"/>
    <property type="match status" value="1"/>
</dbReference>
<dbReference type="OrthoDB" id="784962at2759"/>
<dbReference type="InterPro" id="IPR038336">
    <property type="entry name" value="NET_sf"/>
</dbReference>
<evidence type="ECO:0000313" key="7">
    <source>
        <dbReference type="Proteomes" id="UP000076632"/>
    </source>
</evidence>
<dbReference type="PANTHER" id="PTHR22880:SF225">
    <property type="entry name" value="BROMODOMAIN-CONTAINING PROTEIN BET-1-RELATED"/>
    <property type="match status" value="1"/>
</dbReference>
<dbReference type="Pfam" id="PF17035">
    <property type="entry name" value="BET"/>
    <property type="match status" value="1"/>
</dbReference>
<evidence type="ECO:0000259" key="5">
    <source>
        <dbReference type="PROSITE" id="PS51525"/>
    </source>
</evidence>
<feature type="non-terminal residue" evidence="6">
    <location>
        <position position="1"/>
    </location>
</feature>
<feature type="domain" description="Bromo" evidence="4">
    <location>
        <begin position="197"/>
        <end position="269"/>
    </location>
</feature>
<dbReference type="InterPro" id="IPR027353">
    <property type="entry name" value="NET_dom"/>
</dbReference>
<proteinExistence type="predicted"/>
<evidence type="ECO:0000256" key="2">
    <source>
        <dbReference type="PROSITE-ProRule" id="PRU00035"/>
    </source>
</evidence>
<evidence type="ECO:0000256" key="1">
    <source>
        <dbReference type="ARBA" id="ARBA00023117"/>
    </source>
</evidence>
<dbReference type="CDD" id="cd05499">
    <property type="entry name" value="Bromo_BDF1_2_II"/>
    <property type="match status" value="1"/>
</dbReference>
<dbReference type="AlphaFoldDB" id="A0A165A3Y7"/>
<dbReference type="GO" id="GO:0005634">
    <property type="term" value="C:nucleus"/>
    <property type="evidence" value="ECO:0007669"/>
    <property type="project" value="TreeGrafter"/>
</dbReference>
<dbReference type="OMA" id="KMNIPHY"/>
<feature type="compositionally biased region" description="Basic residues" evidence="3">
    <location>
        <begin position="356"/>
        <end position="369"/>
    </location>
</feature>
<dbReference type="PRINTS" id="PR00503">
    <property type="entry name" value="BROMODOMAIN"/>
</dbReference>
<sequence length="459" mass="52102">VPSPPAAPAEASQPITPAQHKFLLHGIRNIKRTKDAFAFNAPVDPIKLNIPSYLDFIKKPMDLGTMEDKLKRGAYSSIDEYVSDFHQIVENTTIFNGAEHPVTKAAVNMKGTFDKQMSNLPRADVTEPTPAEKKAAKKASVSKASAARRDGDGRPKREIHPPPPRDLPYSSVKPKKKKYQLELRFCQEVVNEMNKPKYQMFAFPFYQPVDPVALNIPHYHKIIKKPMDLGTVSSKLKGGQYENAKEFESDVRLMFANCFKFNPPMDQVHQMGRQLEEVFNRKWDQKKEWIEDHTPASGPHSPGTSPEPEEEEEEEEEEMEEEEENEISILQKQIAAMSKQVEMIKKKSSPPAPTKKGVKSAKPAKKVGKKSATTVTLPAKVEKKAKPKVKKERIPYVTYEEKQEISNRINTLPESKMATALKIIRDNMPNLRGVDDEELELDIDELSNEVLYKLLTFVR</sequence>
<dbReference type="RefSeq" id="XP_018185474.1">
    <property type="nucleotide sequence ID" value="XM_018329612.1"/>
</dbReference>
<feature type="non-terminal residue" evidence="6">
    <location>
        <position position="459"/>
    </location>
</feature>
<dbReference type="GO" id="GO:0006355">
    <property type="term" value="P:regulation of DNA-templated transcription"/>
    <property type="evidence" value="ECO:0007669"/>
    <property type="project" value="TreeGrafter"/>
</dbReference>
<feature type="region of interest" description="Disordered" evidence="3">
    <location>
        <begin position="290"/>
        <end position="327"/>
    </location>
</feature>
<dbReference type="InParanoid" id="A0A165A3Y7"/>
<dbReference type="InterPro" id="IPR036427">
    <property type="entry name" value="Bromodomain-like_sf"/>
</dbReference>
<dbReference type="Proteomes" id="UP000076632">
    <property type="component" value="Unassembled WGS sequence"/>
</dbReference>
<feature type="compositionally biased region" description="Basic and acidic residues" evidence="3">
    <location>
        <begin position="147"/>
        <end position="160"/>
    </location>
</feature>
<evidence type="ECO:0000313" key="6">
    <source>
        <dbReference type="EMBL" id="KZF19919.1"/>
    </source>
</evidence>
<dbReference type="PANTHER" id="PTHR22880">
    <property type="entry name" value="FALZ-RELATED BROMODOMAIN-CONTAINING PROTEINS"/>
    <property type="match status" value="1"/>
</dbReference>
<dbReference type="Gene3D" id="1.20.1270.220">
    <property type="match status" value="1"/>
</dbReference>
<feature type="region of interest" description="Disordered" evidence="3">
    <location>
        <begin position="118"/>
        <end position="173"/>
    </location>
</feature>
<feature type="compositionally biased region" description="Acidic residues" evidence="3">
    <location>
        <begin position="307"/>
        <end position="326"/>
    </location>
</feature>
<protein>
    <submittedName>
        <fullName evidence="6">Bromodomain-containing protein</fullName>
    </submittedName>
</protein>
<dbReference type="InterPro" id="IPR001487">
    <property type="entry name" value="Bromodomain"/>
</dbReference>